<evidence type="ECO:0000259" key="2">
    <source>
        <dbReference type="Pfam" id="PF25967"/>
    </source>
</evidence>
<dbReference type="GO" id="GO:0015562">
    <property type="term" value="F:efflux transmembrane transporter activity"/>
    <property type="evidence" value="ECO:0007669"/>
    <property type="project" value="TreeGrafter"/>
</dbReference>
<gene>
    <name evidence="3" type="ORF">H9Q76_04020</name>
</gene>
<reference evidence="3 4" key="1">
    <citation type="submission" date="2020-08" db="EMBL/GenBank/DDBJ databases">
        <authorList>
            <person name="Liu C."/>
            <person name="Sun Q."/>
        </authorList>
    </citation>
    <scope>NUCLEOTIDE SEQUENCE [LARGE SCALE GENOMIC DNA]</scope>
    <source>
        <strain evidence="3 4">NSJ-4</strain>
    </source>
</reference>
<dbReference type="PROSITE" id="PS51257">
    <property type="entry name" value="PROKAR_LIPOPROTEIN"/>
    <property type="match status" value="1"/>
</dbReference>
<dbReference type="KEGG" id="wcp:H9Q76_04020"/>
<organism evidence="3 4">
    <name type="scientific">Wujia chipingensis</name>
    <dbReference type="NCBI Taxonomy" id="2763670"/>
    <lineage>
        <taxon>Bacteria</taxon>
        <taxon>Bacillati</taxon>
        <taxon>Bacillota</taxon>
        <taxon>Clostridia</taxon>
        <taxon>Lachnospirales</taxon>
        <taxon>Lachnospiraceae</taxon>
        <taxon>Wujia</taxon>
    </lineage>
</organism>
<evidence type="ECO:0000313" key="4">
    <source>
        <dbReference type="Proteomes" id="UP000515819"/>
    </source>
</evidence>
<dbReference type="PANTHER" id="PTHR30469:SF33">
    <property type="entry name" value="SLR1207 PROTEIN"/>
    <property type="match status" value="1"/>
</dbReference>
<dbReference type="RefSeq" id="WP_249321702.1">
    <property type="nucleotide sequence ID" value="NZ_CP060632.1"/>
</dbReference>
<dbReference type="Pfam" id="PF25967">
    <property type="entry name" value="RND-MFP_C"/>
    <property type="match status" value="1"/>
</dbReference>
<feature type="domain" description="Multidrug resistance protein MdtA-like C-terminal permuted SH3" evidence="2">
    <location>
        <begin position="279"/>
        <end position="335"/>
    </location>
</feature>
<dbReference type="AlphaFoldDB" id="A0A7G9FPH7"/>
<dbReference type="Gene3D" id="2.40.420.20">
    <property type="match status" value="1"/>
</dbReference>
<keyword evidence="1" id="KW-0732">Signal</keyword>
<dbReference type="GO" id="GO:1990281">
    <property type="term" value="C:efflux pump complex"/>
    <property type="evidence" value="ECO:0007669"/>
    <property type="project" value="TreeGrafter"/>
</dbReference>
<keyword evidence="4" id="KW-1185">Reference proteome</keyword>
<dbReference type="EMBL" id="CP060632">
    <property type="protein sequence ID" value="QNM00459.1"/>
    <property type="molecule type" value="Genomic_DNA"/>
</dbReference>
<protein>
    <recommendedName>
        <fullName evidence="2">Multidrug resistance protein MdtA-like C-terminal permuted SH3 domain-containing protein</fullName>
    </recommendedName>
</protein>
<dbReference type="PANTHER" id="PTHR30469">
    <property type="entry name" value="MULTIDRUG RESISTANCE PROTEIN MDTA"/>
    <property type="match status" value="1"/>
</dbReference>
<feature type="chain" id="PRO_5039297761" description="Multidrug resistance protein MdtA-like C-terminal permuted SH3 domain-containing protein" evidence="1">
    <location>
        <begin position="27"/>
        <end position="337"/>
    </location>
</feature>
<proteinExistence type="predicted"/>
<sequence length="337" mass="37697">MRKIRKRRMAAVMVLCVGLLSGCAGKTQTDDLVITIPEYEKITYTTEPVVHGDIAPVLDLRLKSEQFERKEYYPDHDEMEVDQVFVHVGDVVQNGDTLVTFSSEDITEERRQYENRVEEDALLIDHYTKLDAINQTDEHQESIEQLKKDQEIAGLYIKDLDARLEAYTIKAEGSGIVSSLSDMLDYGTVYAGDAVVTILYGSDNYTTTTEDDYAFEVGQTFTATFGVGSYEVRLTAIDVLASDTDAGMKRQLTFTLVDSAKRPSSDSLNLEIEKNVLKNVLYVPEDAIVYVGNDNYVYVLDEDGFRHGIQVQTGATIDGYTVIEDGLKEGDKVVIAK</sequence>
<evidence type="ECO:0000256" key="1">
    <source>
        <dbReference type="SAM" id="SignalP"/>
    </source>
</evidence>
<dbReference type="Proteomes" id="UP000515819">
    <property type="component" value="Chromosome"/>
</dbReference>
<accession>A0A7G9FPH7</accession>
<evidence type="ECO:0000313" key="3">
    <source>
        <dbReference type="EMBL" id="QNM00459.1"/>
    </source>
</evidence>
<name>A0A7G9FPH7_9FIRM</name>
<feature type="signal peptide" evidence="1">
    <location>
        <begin position="1"/>
        <end position="26"/>
    </location>
</feature>
<dbReference type="InterPro" id="IPR058627">
    <property type="entry name" value="MdtA-like_C"/>
</dbReference>